<accession>A0A835R691</accession>
<dbReference type="Proteomes" id="UP000639772">
    <property type="component" value="Unassembled WGS sequence"/>
</dbReference>
<reference evidence="1 2" key="1">
    <citation type="journal article" date="2020" name="Nat. Food">
        <title>A phased Vanilla planifolia genome enables genetic improvement of flavour and production.</title>
        <authorList>
            <person name="Hasing T."/>
            <person name="Tang H."/>
            <person name="Brym M."/>
            <person name="Khazi F."/>
            <person name="Huang T."/>
            <person name="Chambers A.H."/>
        </authorList>
    </citation>
    <scope>NUCLEOTIDE SEQUENCE [LARGE SCALE GENOMIC DNA]</scope>
    <source>
        <tissue evidence="1">Leaf</tissue>
    </source>
</reference>
<evidence type="ECO:0000313" key="1">
    <source>
        <dbReference type="EMBL" id="KAG0486486.1"/>
    </source>
</evidence>
<name>A0A835R691_VANPL</name>
<protein>
    <submittedName>
        <fullName evidence="1">Uncharacterized protein</fullName>
    </submittedName>
</protein>
<gene>
    <name evidence="1" type="ORF">HPP92_008581</name>
</gene>
<dbReference type="AlphaFoldDB" id="A0A835R691"/>
<evidence type="ECO:0000313" key="2">
    <source>
        <dbReference type="Proteomes" id="UP000639772"/>
    </source>
</evidence>
<proteinExistence type="predicted"/>
<comment type="caution">
    <text evidence="1">The sequence shown here is derived from an EMBL/GenBank/DDBJ whole genome shotgun (WGS) entry which is preliminary data.</text>
</comment>
<sequence length="105" mass="11967">MAEPRKPTGTVHRQLSHRHLRYRVMVMPFSRCLDELVSGHIAVGAAILSAIVAQSSVEGITHNYFFFSSFFFYSSKLMPHDDQGRIVLAWFLSFLILHNVDETGK</sequence>
<organism evidence="1 2">
    <name type="scientific">Vanilla planifolia</name>
    <name type="common">Vanilla</name>
    <dbReference type="NCBI Taxonomy" id="51239"/>
    <lineage>
        <taxon>Eukaryota</taxon>
        <taxon>Viridiplantae</taxon>
        <taxon>Streptophyta</taxon>
        <taxon>Embryophyta</taxon>
        <taxon>Tracheophyta</taxon>
        <taxon>Spermatophyta</taxon>
        <taxon>Magnoliopsida</taxon>
        <taxon>Liliopsida</taxon>
        <taxon>Asparagales</taxon>
        <taxon>Orchidaceae</taxon>
        <taxon>Vanilloideae</taxon>
        <taxon>Vanilleae</taxon>
        <taxon>Vanilla</taxon>
    </lineage>
</organism>
<dbReference type="EMBL" id="JADCNM010000004">
    <property type="protein sequence ID" value="KAG0486486.1"/>
    <property type="molecule type" value="Genomic_DNA"/>
</dbReference>